<dbReference type="Gene3D" id="3.30.420.10">
    <property type="entry name" value="Ribonuclease H-like superfamily/Ribonuclease H"/>
    <property type="match status" value="1"/>
</dbReference>
<comment type="caution">
    <text evidence="1">The sequence shown here is derived from an EMBL/GenBank/DDBJ whole genome shotgun (WGS) entry which is preliminary data.</text>
</comment>
<reference evidence="1 2" key="1">
    <citation type="submission" date="2020-01" db="EMBL/GenBank/DDBJ databases">
        <authorList>
            <person name="Chen J."/>
            <person name="Zhu S."/>
            <person name="Yang J."/>
        </authorList>
    </citation>
    <scope>NUCLEOTIDE SEQUENCE [LARGE SCALE GENOMIC DNA]</scope>
    <source>
        <strain evidence="1 2">345S023</strain>
    </source>
</reference>
<protein>
    <recommendedName>
        <fullName evidence="3">Exonuclease domain-containing protein</fullName>
    </recommendedName>
</protein>
<dbReference type="InterPro" id="IPR036397">
    <property type="entry name" value="RNaseH_sf"/>
</dbReference>
<evidence type="ECO:0000313" key="2">
    <source>
        <dbReference type="Proteomes" id="UP000470213"/>
    </source>
</evidence>
<gene>
    <name evidence="1" type="ORF">GTH32_00440</name>
</gene>
<evidence type="ECO:0008006" key="3">
    <source>
        <dbReference type="Google" id="ProtNLM"/>
    </source>
</evidence>
<dbReference type="InterPro" id="IPR012337">
    <property type="entry name" value="RNaseH-like_sf"/>
</dbReference>
<accession>A0A7X5LHY6</accession>
<dbReference type="Proteomes" id="UP000470213">
    <property type="component" value="Unassembled WGS sequence"/>
</dbReference>
<dbReference type="RefSeq" id="WP_163083262.1">
    <property type="nucleotide sequence ID" value="NZ_JAAAWN010000001.1"/>
</dbReference>
<organism evidence="1 2">
    <name type="scientific">Alteromonas profundi</name>
    <dbReference type="NCBI Taxonomy" id="2696062"/>
    <lineage>
        <taxon>Bacteria</taxon>
        <taxon>Pseudomonadati</taxon>
        <taxon>Pseudomonadota</taxon>
        <taxon>Gammaproteobacteria</taxon>
        <taxon>Alteromonadales</taxon>
        <taxon>Alteromonadaceae</taxon>
        <taxon>Alteromonas/Salinimonas group</taxon>
        <taxon>Alteromonas</taxon>
    </lineage>
</organism>
<dbReference type="AlphaFoldDB" id="A0A7X5LHY6"/>
<dbReference type="GO" id="GO:0003676">
    <property type="term" value="F:nucleic acid binding"/>
    <property type="evidence" value="ECO:0007669"/>
    <property type="project" value="InterPro"/>
</dbReference>
<evidence type="ECO:0000313" key="1">
    <source>
        <dbReference type="EMBL" id="NDV89664.1"/>
    </source>
</evidence>
<dbReference type="SUPFAM" id="SSF53098">
    <property type="entry name" value="Ribonuclease H-like"/>
    <property type="match status" value="1"/>
</dbReference>
<proteinExistence type="predicted"/>
<sequence length="168" mass="18851">MRKIYPPSIIDVEASGFGAKSYPIEIGVVRYDGAKWGQLIRPLDSWVHWDQKAEALHGVSRDTLEEQGVSVFKVCDELNAFLGNTLVYSDGWVVDNPWLIKLFAAAAVDMTFSCRALEYVLSEPQMDIWHGVKTDIEAHTESCRHRAITDALVIQQTFVKTKALTTHG</sequence>
<dbReference type="EMBL" id="JAAAWN010000001">
    <property type="protein sequence ID" value="NDV89664.1"/>
    <property type="molecule type" value="Genomic_DNA"/>
</dbReference>
<keyword evidence="2" id="KW-1185">Reference proteome</keyword>
<name>A0A7X5LHY6_9ALTE</name>